<keyword evidence="2" id="KW-0472">Membrane</keyword>
<dbReference type="Proteomes" id="UP001596337">
    <property type="component" value="Unassembled WGS sequence"/>
</dbReference>
<keyword evidence="4" id="KW-1185">Reference proteome</keyword>
<dbReference type="PANTHER" id="PTHR38588:SF1">
    <property type="entry name" value="BLL0334 PROTEIN"/>
    <property type="match status" value="1"/>
</dbReference>
<sequence>MELTNSFTVPLDVAAAWEILLDIEQVAQCLPGATLDTVDHDNFTGRVRVKLGPVQLTYRGSAEFVERDDTTHRAVIKATGKETKGSGTASATITTSLEREGDQTRVNVVTVLTVTGKPAQFGRGVMQDVSNQLLGQFADCLAGQLSAAHTTAASEPSSSASNAMGHGAATREQHTEQRPVDVKPGGGKHGEDAINLVGIAGWPIVKRLAVPLVLLVAIVVVVVIAI</sequence>
<evidence type="ECO:0000256" key="2">
    <source>
        <dbReference type="SAM" id="Phobius"/>
    </source>
</evidence>
<evidence type="ECO:0000313" key="4">
    <source>
        <dbReference type="Proteomes" id="UP001596337"/>
    </source>
</evidence>
<dbReference type="SUPFAM" id="SSF55961">
    <property type="entry name" value="Bet v1-like"/>
    <property type="match status" value="1"/>
</dbReference>
<feature type="compositionally biased region" description="Low complexity" evidence="1">
    <location>
        <begin position="151"/>
        <end position="163"/>
    </location>
</feature>
<feature type="compositionally biased region" description="Basic and acidic residues" evidence="1">
    <location>
        <begin position="169"/>
        <end position="181"/>
    </location>
</feature>
<dbReference type="CDD" id="cd07823">
    <property type="entry name" value="SRPBCC_5"/>
    <property type="match status" value="1"/>
</dbReference>
<evidence type="ECO:0000313" key="3">
    <source>
        <dbReference type="EMBL" id="MFC6866848.1"/>
    </source>
</evidence>
<dbReference type="Pfam" id="PF06240">
    <property type="entry name" value="COXG"/>
    <property type="match status" value="1"/>
</dbReference>
<dbReference type="PANTHER" id="PTHR38588">
    <property type="entry name" value="BLL0334 PROTEIN"/>
    <property type="match status" value="1"/>
</dbReference>
<dbReference type="Gene3D" id="3.30.530.20">
    <property type="match status" value="1"/>
</dbReference>
<feature type="transmembrane region" description="Helical" evidence="2">
    <location>
        <begin position="208"/>
        <end position="225"/>
    </location>
</feature>
<reference evidence="4" key="1">
    <citation type="journal article" date="2019" name="Int. J. Syst. Evol. Microbiol.">
        <title>The Global Catalogue of Microorganisms (GCM) 10K type strain sequencing project: providing services to taxonomists for standard genome sequencing and annotation.</title>
        <authorList>
            <consortium name="The Broad Institute Genomics Platform"/>
            <consortium name="The Broad Institute Genome Sequencing Center for Infectious Disease"/>
            <person name="Wu L."/>
            <person name="Ma J."/>
        </authorList>
    </citation>
    <scope>NUCLEOTIDE SEQUENCE [LARGE SCALE GENOMIC DNA]</scope>
    <source>
        <strain evidence="4">KCTC 32255</strain>
    </source>
</reference>
<comment type="caution">
    <text evidence="3">The sequence shown here is derived from an EMBL/GenBank/DDBJ whole genome shotgun (WGS) entry which is preliminary data.</text>
</comment>
<name>A0ABW2BVH0_9PSEU</name>
<gene>
    <name evidence="3" type="ORF">ACFQGD_06780</name>
</gene>
<evidence type="ECO:0000256" key="1">
    <source>
        <dbReference type="SAM" id="MobiDB-lite"/>
    </source>
</evidence>
<protein>
    <submittedName>
        <fullName evidence="3">SRPBCC family protein</fullName>
    </submittedName>
</protein>
<organism evidence="3 4">
    <name type="scientific">Haloechinothrix salitolerans</name>
    <dbReference type="NCBI Taxonomy" id="926830"/>
    <lineage>
        <taxon>Bacteria</taxon>
        <taxon>Bacillati</taxon>
        <taxon>Actinomycetota</taxon>
        <taxon>Actinomycetes</taxon>
        <taxon>Pseudonocardiales</taxon>
        <taxon>Pseudonocardiaceae</taxon>
        <taxon>Haloechinothrix</taxon>
    </lineage>
</organism>
<accession>A0ABW2BVH0</accession>
<dbReference type="EMBL" id="JBHSXX010000001">
    <property type="protein sequence ID" value="MFC6866848.1"/>
    <property type="molecule type" value="Genomic_DNA"/>
</dbReference>
<dbReference type="InterPro" id="IPR023393">
    <property type="entry name" value="START-like_dom_sf"/>
</dbReference>
<dbReference type="RefSeq" id="WP_345405954.1">
    <property type="nucleotide sequence ID" value="NZ_BAABLA010000121.1"/>
</dbReference>
<keyword evidence="2" id="KW-1133">Transmembrane helix</keyword>
<keyword evidence="2" id="KW-0812">Transmembrane</keyword>
<proteinExistence type="predicted"/>
<feature type="region of interest" description="Disordered" evidence="1">
    <location>
        <begin position="151"/>
        <end position="187"/>
    </location>
</feature>
<dbReference type="InterPro" id="IPR010419">
    <property type="entry name" value="CO_DH_gsu"/>
</dbReference>